<accession>A0ABD1QF84</accession>
<feature type="compositionally biased region" description="Acidic residues" evidence="1">
    <location>
        <begin position="349"/>
        <end position="358"/>
    </location>
</feature>
<organism evidence="2 3">
    <name type="scientific">Abeliophyllum distichum</name>
    <dbReference type="NCBI Taxonomy" id="126358"/>
    <lineage>
        <taxon>Eukaryota</taxon>
        <taxon>Viridiplantae</taxon>
        <taxon>Streptophyta</taxon>
        <taxon>Embryophyta</taxon>
        <taxon>Tracheophyta</taxon>
        <taxon>Spermatophyta</taxon>
        <taxon>Magnoliopsida</taxon>
        <taxon>eudicotyledons</taxon>
        <taxon>Gunneridae</taxon>
        <taxon>Pentapetalae</taxon>
        <taxon>asterids</taxon>
        <taxon>lamiids</taxon>
        <taxon>Lamiales</taxon>
        <taxon>Oleaceae</taxon>
        <taxon>Forsythieae</taxon>
        <taxon>Abeliophyllum</taxon>
    </lineage>
</organism>
<feature type="region of interest" description="Disordered" evidence="1">
    <location>
        <begin position="330"/>
        <end position="358"/>
    </location>
</feature>
<comment type="caution">
    <text evidence="2">The sequence shown here is derived from an EMBL/GenBank/DDBJ whole genome shotgun (WGS) entry which is preliminary data.</text>
</comment>
<evidence type="ECO:0000256" key="1">
    <source>
        <dbReference type="SAM" id="MobiDB-lite"/>
    </source>
</evidence>
<proteinExistence type="predicted"/>
<keyword evidence="3" id="KW-1185">Reference proteome</keyword>
<evidence type="ECO:0000313" key="2">
    <source>
        <dbReference type="EMBL" id="KAL2474888.1"/>
    </source>
</evidence>
<reference evidence="3" key="1">
    <citation type="submission" date="2024-07" db="EMBL/GenBank/DDBJ databases">
        <title>Two chromosome-level genome assemblies of Korean endemic species Abeliophyllum distichum and Forsythia ovata (Oleaceae).</title>
        <authorList>
            <person name="Jang H."/>
        </authorList>
    </citation>
    <scope>NUCLEOTIDE SEQUENCE [LARGE SCALE GENOMIC DNA]</scope>
</reference>
<dbReference type="PANTHER" id="PTHR48434:SF1">
    <property type="entry name" value="(RAPE) HYPOTHETICAL PROTEIN"/>
    <property type="match status" value="1"/>
</dbReference>
<sequence length="369" mass="42511">MSKLPQVSKGRKPEDFLLECSSSSKTTQPLSSQKSKNPSVSSNPFTGSRNPSSLSKTPATNYKNALKPDTVPGSGKLPEINNRKIHYVSKNTVIHVAEFEDEWAKYPSLDECLSRIFPPFLKDDDPFNFLDHKYQVLNMFYFIPQNIFQSRMWHGTMFCTFRPSSHSWFILFDQNCPDVFPKWFQSWWLYFGATEDILSSRVSEGFNLFKNKGINFTPHENLLFQYFRTFKVAWIFCWDFEIYPTSTDSFSFQRIVRRCKIKWWEKFNDSNACSKAVQSWIDQQIKVKTETSSSQNDFLTEKSKIMAQMAQCSDPEVFAVLAQKAASMAKAESSRGSVPASEVGSDPDPNFEDDNEDDCLGVDVDFFEI</sequence>
<protein>
    <submittedName>
        <fullName evidence="2">Polyprotein</fullName>
    </submittedName>
</protein>
<dbReference type="Proteomes" id="UP001604336">
    <property type="component" value="Unassembled WGS sequence"/>
</dbReference>
<gene>
    <name evidence="2" type="ORF">Adt_35624</name>
</gene>
<name>A0ABD1QF84_9LAMI</name>
<feature type="compositionally biased region" description="Polar residues" evidence="1">
    <location>
        <begin position="45"/>
        <end position="63"/>
    </location>
</feature>
<feature type="region of interest" description="Disordered" evidence="1">
    <location>
        <begin position="1"/>
        <end position="77"/>
    </location>
</feature>
<dbReference type="PANTHER" id="PTHR48434">
    <property type="entry name" value="(RAPE) HYPOTHETICAL PROTEIN"/>
    <property type="match status" value="1"/>
</dbReference>
<evidence type="ECO:0000313" key="3">
    <source>
        <dbReference type="Proteomes" id="UP001604336"/>
    </source>
</evidence>
<feature type="compositionally biased region" description="Low complexity" evidence="1">
    <location>
        <begin position="21"/>
        <end position="44"/>
    </location>
</feature>
<dbReference type="EMBL" id="JBFOLK010000011">
    <property type="protein sequence ID" value="KAL2474888.1"/>
    <property type="molecule type" value="Genomic_DNA"/>
</dbReference>
<dbReference type="AlphaFoldDB" id="A0ABD1QF84"/>